<dbReference type="InterPro" id="IPR053023">
    <property type="entry name" value="FLAP_modulator"/>
</dbReference>
<protein>
    <submittedName>
        <fullName evidence="3">Uncharacterized protein</fullName>
    </submittedName>
</protein>
<dbReference type="Gramene" id="KZM98287">
    <property type="protein sequence ID" value="KZM98287"/>
    <property type="gene ID" value="DCAR_014351"/>
</dbReference>
<feature type="compositionally biased region" description="Low complexity" evidence="1">
    <location>
        <begin position="183"/>
        <end position="201"/>
    </location>
</feature>
<keyword evidence="2" id="KW-0812">Transmembrane</keyword>
<feature type="transmembrane region" description="Helical" evidence="2">
    <location>
        <begin position="93"/>
        <end position="110"/>
    </location>
</feature>
<dbReference type="EMBL" id="CP093346">
    <property type="protein sequence ID" value="WOG97240.1"/>
    <property type="molecule type" value="Genomic_DNA"/>
</dbReference>
<keyword evidence="4" id="KW-1185">Reference proteome</keyword>
<name>A0A165XLY6_DAUCS</name>
<dbReference type="OrthoDB" id="542507at2759"/>
<dbReference type="OMA" id="SYSTHIN"/>
<reference evidence="3" key="1">
    <citation type="journal article" date="2016" name="Nat. Genet.">
        <title>A high-quality carrot genome assembly provides new insights into carotenoid accumulation and asterid genome evolution.</title>
        <authorList>
            <person name="Iorizzo M."/>
            <person name="Ellison S."/>
            <person name="Senalik D."/>
            <person name="Zeng P."/>
            <person name="Satapoomin P."/>
            <person name="Huang J."/>
            <person name="Bowman M."/>
            <person name="Iovene M."/>
            <person name="Sanseverino W."/>
            <person name="Cavagnaro P."/>
            <person name="Yildiz M."/>
            <person name="Macko-Podgorni A."/>
            <person name="Moranska E."/>
            <person name="Grzebelus E."/>
            <person name="Grzebelus D."/>
            <person name="Ashrafi H."/>
            <person name="Zheng Z."/>
            <person name="Cheng S."/>
            <person name="Spooner D."/>
            <person name="Van Deynze A."/>
            <person name="Simon P."/>
        </authorList>
    </citation>
    <scope>NUCLEOTIDE SEQUENCE</scope>
    <source>
        <tissue evidence="3">Leaf</tissue>
    </source>
</reference>
<evidence type="ECO:0000313" key="4">
    <source>
        <dbReference type="Proteomes" id="UP000077755"/>
    </source>
</evidence>
<dbReference type="AlphaFoldDB" id="A0A165XLY6"/>
<keyword evidence="2" id="KW-0472">Membrane</keyword>
<dbReference type="KEGG" id="dcr:108218107"/>
<keyword evidence="2" id="KW-1133">Transmembrane helix</keyword>
<dbReference type="InterPro" id="IPR010903">
    <property type="entry name" value="DUF1517"/>
</dbReference>
<proteinExistence type="predicted"/>
<evidence type="ECO:0000256" key="1">
    <source>
        <dbReference type="SAM" id="MobiDB-lite"/>
    </source>
</evidence>
<sequence length="456" mass="51911">MAISSVSADLRWKFCPVRRSTITLPPSIYFLRSNFIPKFTSILSNITTPFLDYKSISNSRLTTSSSPNTISSICNLFNYDDHQTYYCYYFRRMLASSLVLLAATFMSLFFTQHPALAVSYGRMGSSSRSSSRSSSSSSSSRPFRTSSSSFASCRRRRRRNYYQENSITCTNCSCFKEKKSELDSSSSDVNNGTNLLTSNSNRKGHSPCKCTCHSATIPKPVWVIICIVFILFVIKEGKHQNSDCKTEVADIRMGSVLMVQVGILDKKRELQRKLNRIAGTADTYTIKGLNNLKKEVVKALLEHHDSCHFAYLFAKYDDMEKYSRPCFRGFLETEVAKFDKEDETFVNVDGVICKKDFGGNVISIDNEYSVVTLLVLADGEHWIPSVKWHTPVVDKLDVKIALQMIRLIRMSNLEALEVLWTPQTENDSISEQELRRDFGLLMRPVKLIKKSLLSWF</sequence>
<accession>A0A165XLY6</accession>
<dbReference type="Pfam" id="PF07466">
    <property type="entry name" value="DUF1517"/>
    <property type="match status" value="1"/>
</dbReference>
<evidence type="ECO:0000313" key="3">
    <source>
        <dbReference type="EMBL" id="WOG97240.1"/>
    </source>
</evidence>
<feature type="region of interest" description="Disordered" evidence="1">
    <location>
        <begin position="126"/>
        <end position="147"/>
    </location>
</feature>
<dbReference type="PANTHER" id="PTHR33975">
    <property type="entry name" value="MYELIN-ASSOCIATED OLIGODENDROCYTE BASIC PROTEIN"/>
    <property type="match status" value="1"/>
</dbReference>
<gene>
    <name evidence="3" type="ORF">DCAR_0416580</name>
</gene>
<dbReference type="Proteomes" id="UP000077755">
    <property type="component" value="Chromosome 4"/>
</dbReference>
<dbReference type="GO" id="GO:0009507">
    <property type="term" value="C:chloroplast"/>
    <property type="evidence" value="ECO:0007669"/>
    <property type="project" value="TreeGrafter"/>
</dbReference>
<evidence type="ECO:0000256" key="2">
    <source>
        <dbReference type="SAM" id="Phobius"/>
    </source>
</evidence>
<feature type="region of interest" description="Disordered" evidence="1">
    <location>
        <begin position="182"/>
        <end position="203"/>
    </location>
</feature>
<organism evidence="3 4">
    <name type="scientific">Daucus carota subsp. sativus</name>
    <name type="common">Carrot</name>
    <dbReference type="NCBI Taxonomy" id="79200"/>
    <lineage>
        <taxon>Eukaryota</taxon>
        <taxon>Viridiplantae</taxon>
        <taxon>Streptophyta</taxon>
        <taxon>Embryophyta</taxon>
        <taxon>Tracheophyta</taxon>
        <taxon>Spermatophyta</taxon>
        <taxon>Magnoliopsida</taxon>
        <taxon>eudicotyledons</taxon>
        <taxon>Gunneridae</taxon>
        <taxon>Pentapetalae</taxon>
        <taxon>asterids</taxon>
        <taxon>campanulids</taxon>
        <taxon>Apiales</taxon>
        <taxon>Apiaceae</taxon>
        <taxon>Apioideae</taxon>
        <taxon>Scandiceae</taxon>
        <taxon>Daucinae</taxon>
        <taxon>Daucus</taxon>
        <taxon>Daucus sect. Daucus</taxon>
    </lineage>
</organism>
<reference evidence="3" key="2">
    <citation type="submission" date="2022-03" db="EMBL/GenBank/DDBJ databases">
        <title>Draft title - Genomic analysis of global carrot germplasm unveils the trajectory of domestication and the origin of high carotenoid orange carrot.</title>
        <authorList>
            <person name="Iorizzo M."/>
            <person name="Ellison S."/>
            <person name="Senalik D."/>
            <person name="Macko-Podgorni A."/>
            <person name="Grzebelus D."/>
            <person name="Bostan H."/>
            <person name="Rolling W."/>
            <person name="Curaba J."/>
            <person name="Simon P."/>
        </authorList>
    </citation>
    <scope>NUCLEOTIDE SEQUENCE</scope>
    <source>
        <tissue evidence="3">Leaf</tissue>
    </source>
</reference>
<dbReference type="PANTHER" id="PTHR33975:SF2">
    <property type="entry name" value="MYELIN-ASSOCIATED OLIGODENDROCYTE BASIC PROTEIN"/>
    <property type="match status" value="1"/>
</dbReference>